<keyword evidence="1" id="KW-0808">Transferase</keyword>
<dbReference type="GO" id="GO:0032259">
    <property type="term" value="P:methylation"/>
    <property type="evidence" value="ECO:0007669"/>
    <property type="project" value="UniProtKB-KW"/>
</dbReference>
<name>A0ABU5CS88_9BACI</name>
<comment type="caution">
    <text evidence="1">The sequence shown here is derived from an EMBL/GenBank/DDBJ whole genome shotgun (WGS) entry which is preliminary data.</text>
</comment>
<evidence type="ECO:0000313" key="2">
    <source>
        <dbReference type="Proteomes" id="UP001275315"/>
    </source>
</evidence>
<dbReference type="GO" id="GO:0008168">
    <property type="term" value="F:methyltransferase activity"/>
    <property type="evidence" value="ECO:0007669"/>
    <property type="project" value="UniProtKB-KW"/>
</dbReference>
<gene>
    <name evidence="1" type="ORF">RWD45_09520</name>
</gene>
<keyword evidence="1" id="KW-0489">Methyltransferase</keyword>
<dbReference type="PANTHER" id="PTHR35276:SF1">
    <property type="entry name" value="TRNA (MNM(5)S(2)U34)-METHYLTRANSFERASE, CHLOROPLASTIC"/>
    <property type="match status" value="1"/>
</dbReference>
<sequence length="194" mass="21852">MIKNILQFSHQLLADAVQVGETVIDATCGNGNDTIFLSNLVGDSGTVLAFDIQKQAIDSTKRRLIDEARQNVKLIHDGHERVTTYLLKEQKHGIAGAIFNLGYLPRSDKTIITKSESTLQAIQQILDYLKTNGVVVIVIYYGHEGGLEEKENVITFVKQLDQSAYHVLRYEFINQKNNPPFVVAIQKRKEKLNK</sequence>
<protein>
    <submittedName>
        <fullName evidence="1">Class I SAM-dependent methyltransferase</fullName>
        <ecNumber evidence="1">2.1.1.-</ecNumber>
    </submittedName>
</protein>
<proteinExistence type="predicted"/>
<dbReference type="PANTHER" id="PTHR35276">
    <property type="entry name" value="S-ADENOSYL-L-METHIONINE-DEPENDENT METHYLTRANSFERASES SUPERFAMILY PROTEIN"/>
    <property type="match status" value="1"/>
</dbReference>
<organism evidence="1 2">
    <name type="scientific">Paracerasibacillus soli</name>
    <dbReference type="NCBI Taxonomy" id="480284"/>
    <lineage>
        <taxon>Bacteria</taxon>
        <taxon>Bacillati</taxon>
        <taxon>Bacillota</taxon>
        <taxon>Bacilli</taxon>
        <taxon>Bacillales</taxon>
        <taxon>Bacillaceae</taxon>
        <taxon>Paracerasibacillus</taxon>
    </lineage>
</organism>
<dbReference type="InterPro" id="IPR010719">
    <property type="entry name" value="MnmM_MeTrfase"/>
</dbReference>
<dbReference type="CDD" id="cd02440">
    <property type="entry name" value="AdoMet_MTases"/>
    <property type="match status" value="1"/>
</dbReference>
<dbReference type="SUPFAM" id="SSF53335">
    <property type="entry name" value="S-adenosyl-L-methionine-dependent methyltransferases"/>
    <property type="match status" value="1"/>
</dbReference>
<reference evidence="1 2" key="1">
    <citation type="submission" date="2023-10" db="EMBL/GenBank/DDBJ databases">
        <title>Virgibacillus soli CC-YMP-6 genome.</title>
        <authorList>
            <person name="Miliotis G."/>
            <person name="Sengupta P."/>
            <person name="Hameed A."/>
            <person name="Chuvochina M."/>
            <person name="Mcdonagh F."/>
            <person name="Simpson A.C."/>
            <person name="Singh N.K."/>
            <person name="Rekha P.D."/>
            <person name="Raman K."/>
            <person name="Hugenholtz P."/>
            <person name="Venkateswaran K."/>
        </authorList>
    </citation>
    <scope>NUCLEOTIDE SEQUENCE [LARGE SCALE GENOMIC DNA]</scope>
    <source>
        <strain evidence="1 2">CC-YMP-6</strain>
    </source>
</reference>
<dbReference type="Gene3D" id="3.40.50.150">
    <property type="entry name" value="Vaccinia Virus protein VP39"/>
    <property type="match status" value="1"/>
</dbReference>
<evidence type="ECO:0000313" key="1">
    <source>
        <dbReference type="EMBL" id="MDY0408746.1"/>
    </source>
</evidence>
<dbReference type="InterPro" id="IPR029063">
    <property type="entry name" value="SAM-dependent_MTases_sf"/>
</dbReference>
<dbReference type="EMBL" id="JAWDIQ010000001">
    <property type="protein sequence ID" value="MDY0408746.1"/>
    <property type="molecule type" value="Genomic_DNA"/>
</dbReference>
<dbReference type="EC" id="2.1.1.-" evidence="1"/>
<keyword evidence="2" id="KW-1185">Reference proteome</keyword>
<dbReference type="Proteomes" id="UP001275315">
    <property type="component" value="Unassembled WGS sequence"/>
</dbReference>
<dbReference type="Pfam" id="PF06962">
    <property type="entry name" value="rRNA_methylase"/>
    <property type="match status" value="1"/>
</dbReference>
<dbReference type="RefSeq" id="WP_320379456.1">
    <property type="nucleotide sequence ID" value="NZ_JAWDIQ010000001.1"/>
</dbReference>
<accession>A0ABU5CS88</accession>